<protein>
    <recommendedName>
        <fullName evidence="6">NAC domain-containing protein</fullName>
    </recommendedName>
</protein>
<dbReference type="GO" id="GO:0003677">
    <property type="term" value="F:DNA binding"/>
    <property type="evidence" value="ECO:0007669"/>
    <property type="project" value="UniProtKB-KW"/>
</dbReference>
<evidence type="ECO:0000256" key="5">
    <source>
        <dbReference type="SAM" id="MobiDB-lite"/>
    </source>
</evidence>
<feature type="compositionally biased region" description="Low complexity" evidence="5">
    <location>
        <begin position="206"/>
        <end position="218"/>
    </location>
</feature>
<keyword evidence="3" id="KW-0804">Transcription</keyword>
<dbReference type="Pfam" id="PF02365">
    <property type="entry name" value="NAM"/>
    <property type="match status" value="1"/>
</dbReference>
<feature type="domain" description="NAC" evidence="6">
    <location>
        <begin position="4"/>
        <end position="161"/>
    </location>
</feature>
<keyword evidence="2" id="KW-0238">DNA-binding</keyword>
<comment type="caution">
    <text evidence="7">The sequence shown here is derived from an EMBL/GenBank/DDBJ whole genome shotgun (WGS) entry which is preliminary data.</text>
</comment>
<dbReference type="Gene3D" id="2.170.150.80">
    <property type="entry name" value="NAC domain"/>
    <property type="match status" value="1"/>
</dbReference>
<dbReference type="PROSITE" id="PS51005">
    <property type="entry name" value="NAC"/>
    <property type="match status" value="1"/>
</dbReference>
<proteinExistence type="predicted"/>
<dbReference type="InterPro" id="IPR036093">
    <property type="entry name" value="NAC_dom_sf"/>
</dbReference>
<evidence type="ECO:0000313" key="8">
    <source>
        <dbReference type="Proteomes" id="UP001630127"/>
    </source>
</evidence>
<name>A0ABD3ALR1_9GENT</name>
<evidence type="ECO:0000256" key="3">
    <source>
        <dbReference type="ARBA" id="ARBA00023163"/>
    </source>
</evidence>
<dbReference type="InterPro" id="IPR003441">
    <property type="entry name" value="NAC-dom"/>
</dbReference>
<feature type="region of interest" description="Disordered" evidence="5">
    <location>
        <begin position="203"/>
        <end position="227"/>
    </location>
</feature>
<organism evidence="7 8">
    <name type="scientific">Cinchona calisaya</name>
    <dbReference type="NCBI Taxonomy" id="153742"/>
    <lineage>
        <taxon>Eukaryota</taxon>
        <taxon>Viridiplantae</taxon>
        <taxon>Streptophyta</taxon>
        <taxon>Embryophyta</taxon>
        <taxon>Tracheophyta</taxon>
        <taxon>Spermatophyta</taxon>
        <taxon>Magnoliopsida</taxon>
        <taxon>eudicotyledons</taxon>
        <taxon>Gunneridae</taxon>
        <taxon>Pentapetalae</taxon>
        <taxon>asterids</taxon>
        <taxon>lamiids</taxon>
        <taxon>Gentianales</taxon>
        <taxon>Rubiaceae</taxon>
        <taxon>Cinchonoideae</taxon>
        <taxon>Cinchoneae</taxon>
        <taxon>Cinchona</taxon>
    </lineage>
</organism>
<evidence type="ECO:0000313" key="7">
    <source>
        <dbReference type="EMBL" id="KAL3532120.1"/>
    </source>
</evidence>
<evidence type="ECO:0000256" key="4">
    <source>
        <dbReference type="ARBA" id="ARBA00023242"/>
    </source>
</evidence>
<sequence length="243" mass="27965">MAYQAPGFRFYPREEELISFYLVNKLEGRKKQDIDLIIPVVDIYDHNPWDLPQFAGERCRGDREQWFFFIPMQDREARGGRPNRLTTEGFWKATGSPGYVYSSQNRIIGVKRTMVFYKGRAPKGEKTEWKMNEYRAIEGEASSSAPPKLRQEISLCRVYIGSKSLRAFDRRPPAGVEAAAWQPTHHEATTSHQNPPQLPFAERAISSSSGDDNNPSSSHAMGNESNSLEFHNEPAMWDWDWNF</sequence>
<keyword evidence="1" id="KW-0805">Transcription regulation</keyword>
<dbReference type="Proteomes" id="UP001630127">
    <property type="component" value="Unassembled WGS sequence"/>
</dbReference>
<dbReference type="AlphaFoldDB" id="A0ABD3ALR1"/>
<reference evidence="7 8" key="1">
    <citation type="submission" date="2024-11" db="EMBL/GenBank/DDBJ databases">
        <title>A near-complete genome assembly of Cinchona calisaya.</title>
        <authorList>
            <person name="Lian D.C."/>
            <person name="Zhao X.W."/>
            <person name="Wei L."/>
        </authorList>
    </citation>
    <scope>NUCLEOTIDE SEQUENCE [LARGE SCALE GENOMIC DNA]</scope>
    <source>
        <tissue evidence="7">Nenye</tissue>
    </source>
</reference>
<dbReference type="PANTHER" id="PTHR31744:SF220">
    <property type="entry name" value="LOW QUALITY PROTEIN: NAC DOMAIN-CONTAINING PROTEIN 90-LIKE"/>
    <property type="match status" value="1"/>
</dbReference>
<evidence type="ECO:0000259" key="6">
    <source>
        <dbReference type="PROSITE" id="PS51005"/>
    </source>
</evidence>
<dbReference type="EMBL" id="JBJUIK010000003">
    <property type="protein sequence ID" value="KAL3532120.1"/>
    <property type="molecule type" value="Genomic_DNA"/>
</dbReference>
<dbReference type="PANTHER" id="PTHR31744">
    <property type="entry name" value="PROTEIN CUP-SHAPED COTYLEDON 2-RELATED"/>
    <property type="match status" value="1"/>
</dbReference>
<keyword evidence="4" id="KW-0539">Nucleus</keyword>
<accession>A0ABD3ALR1</accession>
<evidence type="ECO:0000256" key="1">
    <source>
        <dbReference type="ARBA" id="ARBA00023015"/>
    </source>
</evidence>
<gene>
    <name evidence="7" type="ORF">ACH5RR_005641</name>
</gene>
<evidence type="ECO:0000256" key="2">
    <source>
        <dbReference type="ARBA" id="ARBA00023125"/>
    </source>
</evidence>
<dbReference type="SUPFAM" id="SSF101941">
    <property type="entry name" value="NAC domain"/>
    <property type="match status" value="1"/>
</dbReference>
<keyword evidence="8" id="KW-1185">Reference proteome</keyword>